<sequence>MSTECEEVRISLGVYVLGAIDPAERAAVDAHLSVCPSCRDELAGMAALPALLGRVSEAQIAALAEPPGELLETLLARAASDRRPSWRRRWSARWKALWSSRWTPLVAAAAVMLVVGALFGGLLDDRFDGSPPVTAPGPSQTGEGPSPSTTGERLQARDADTGVSAELLLFAKNSGTQAELRLSGVSAGSRCRLEAINRQGRHDIMGSWRLDHPQATFVGSTMFRRAEVASFQVVADDGRPLVTIPAE</sequence>
<feature type="transmembrane region" description="Helical" evidence="8">
    <location>
        <begin position="102"/>
        <end position="123"/>
    </location>
</feature>
<proteinExistence type="predicted"/>
<dbReference type="KEGG" id="tcu:Tcur_0599"/>
<evidence type="ECO:0000256" key="2">
    <source>
        <dbReference type="ARBA" id="ARBA00022692"/>
    </source>
</evidence>
<dbReference type="Proteomes" id="UP000001918">
    <property type="component" value="Chromosome"/>
</dbReference>
<organism evidence="10 11">
    <name type="scientific">Thermomonospora curvata (strain ATCC 19995 / DSM 43183 / JCM 3096 / KCTC 9072 / NBRC 15933 / NCIMB 10081 / Henssen B9)</name>
    <dbReference type="NCBI Taxonomy" id="471852"/>
    <lineage>
        <taxon>Bacteria</taxon>
        <taxon>Bacillati</taxon>
        <taxon>Actinomycetota</taxon>
        <taxon>Actinomycetes</taxon>
        <taxon>Streptosporangiales</taxon>
        <taxon>Thermomonosporaceae</taxon>
        <taxon>Thermomonospora</taxon>
    </lineage>
</organism>
<protein>
    <recommendedName>
        <fullName evidence="9">Putative zinc-finger domain-containing protein</fullName>
    </recommendedName>
</protein>
<feature type="region of interest" description="Disordered" evidence="7">
    <location>
        <begin position="129"/>
        <end position="156"/>
    </location>
</feature>
<keyword evidence="5 8" id="KW-0472">Membrane</keyword>
<evidence type="ECO:0000256" key="8">
    <source>
        <dbReference type="SAM" id="Phobius"/>
    </source>
</evidence>
<keyword evidence="2 8" id="KW-0812">Transmembrane</keyword>
<evidence type="ECO:0000256" key="5">
    <source>
        <dbReference type="ARBA" id="ARBA00023136"/>
    </source>
</evidence>
<reference evidence="10 11" key="1">
    <citation type="journal article" date="2011" name="Stand. Genomic Sci.">
        <title>Complete genome sequence of Thermomonospora curvata type strain (B9).</title>
        <authorList>
            <person name="Chertkov O."/>
            <person name="Sikorski J."/>
            <person name="Nolan M."/>
            <person name="Lapidus A."/>
            <person name="Lucas S."/>
            <person name="Del Rio T.G."/>
            <person name="Tice H."/>
            <person name="Cheng J.F."/>
            <person name="Goodwin L."/>
            <person name="Pitluck S."/>
            <person name="Liolios K."/>
            <person name="Ivanova N."/>
            <person name="Mavromatis K."/>
            <person name="Mikhailova N."/>
            <person name="Ovchinnikova G."/>
            <person name="Pati A."/>
            <person name="Chen A."/>
            <person name="Palaniappan K."/>
            <person name="Djao O.D."/>
            <person name="Land M."/>
            <person name="Hauser L."/>
            <person name="Chang Y.J."/>
            <person name="Jeffries C.D."/>
            <person name="Brettin T."/>
            <person name="Han C."/>
            <person name="Detter J.C."/>
            <person name="Rohde M."/>
            <person name="Goker M."/>
            <person name="Woyke T."/>
            <person name="Bristow J."/>
            <person name="Eisen J.A."/>
            <person name="Markowitz V."/>
            <person name="Hugenholtz P."/>
            <person name="Klenk H.P."/>
            <person name="Kyrpides N.C."/>
        </authorList>
    </citation>
    <scope>NUCLEOTIDE SEQUENCE [LARGE SCALE GENOMIC DNA]</scope>
    <source>
        <strain evidence="11">ATCC 19995 / DSM 43183 / JCM 3096 / KCTC 9072 / NBRC 15933 / NCIMB 10081 / Henssen B9</strain>
    </source>
</reference>
<feature type="compositionally biased region" description="Polar residues" evidence="7">
    <location>
        <begin position="137"/>
        <end position="152"/>
    </location>
</feature>
<name>D1A4F9_THECD</name>
<dbReference type="GO" id="GO:0016020">
    <property type="term" value="C:membrane"/>
    <property type="evidence" value="ECO:0007669"/>
    <property type="project" value="UniProtKB-SubCell"/>
</dbReference>
<comment type="subcellular location">
    <subcellularLocation>
        <location evidence="1">Membrane</location>
        <topology evidence="1">Single-pass membrane protein</topology>
    </subcellularLocation>
</comment>
<dbReference type="EMBL" id="CP001738">
    <property type="protein sequence ID" value="ACY96194.1"/>
    <property type="molecule type" value="Genomic_DNA"/>
</dbReference>
<dbReference type="GO" id="GO:0016989">
    <property type="term" value="F:sigma factor antagonist activity"/>
    <property type="evidence" value="ECO:0007669"/>
    <property type="project" value="TreeGrafter"/>
</dbReference>
<dbReference type="OrthoDB" id="5242431at2"/>
<dbReference type="Gene3D" id="1.10.10.1320">
    <property type="entry name" value="Anti-sigma factor, zinc-finger domain"/>
    <property type="match status" value="1"/>
</dbReference>
<evidence type="ECO:0000256" key="1">
    <source>
        <dbReference type="ARBA" id="ARBA00004167"/>
    </source>
</evidence>
<keyword evidence="3 8" id="KW-1133">Transmembrane helix</keyword>
<evidence type="ECO:0000313" key="11">
    <source>
        <dbReference type="Proteomes" id="UP000001918"/>
    </source>
</evidence>
<dbReference type="eggNOG" id="COG5662">
    <property type="taxonomic scope" value="Bacteria"/>
</dbReference>
<evidence type="ECO:0000313" key="10">
    <source>
        <dbReference type="EMBL" id="ACY96194.1"/>
    </source>
</evidence>
<evidence type="ECO:0000256" key="6">
    <source>
        <dbReference type="ARBA" id="ARBA00023163"/>
    </source>
</evidence>
<dbReference type="AlphaFoldDB" id="D1A4F9"/>
<dbReference type="InterPro" id="IPR041916">
    <property type="entry name" value="Anti_sigma_zinc_sf"/>
</dbReference>
<feature type="domain" description="Putative zinc-finger" evidence="9">
    <location>
        <begin position="5"/>
        <end position="39"/>
    </location>
</feature>
<keyword evidence="11" id="KW-1185">Reference proteome</keyword>
<dbReference type="InterPro" id="IPR051474">
    <property type="entry name" value="Anti-sigma-K/W_factor"/>
</dbReference>
<dbReference type="InterPro" id="IPR027383">
    <property type="entry name" value="Znf_put"/>
</dbReference>
<dbReference type="PANTHER" id="PTHR37461">
    <property type="entry name" value="ANTI-SIGMA-K FACTOR RSKA"/>
    <property type="match status" value="1"/>
</dbReference>
<gene>
    <name evidence="10" type="ordered locus">Tcur_0599</name>
</gene>
<dbReference type="PANTHER" id="PTHR37461:SF1">
    <property type="entry name" value="ANTI-SIGMA-K FACTOR RSKA"/>
    <property type="match status" value="1"/>
</dbReference>
<evidence type="ECO:0000256" key="4">
    <source>
        <dbReference type="ARBA" id="ARBA00023015"/>
    </source>
</evidence>
<dbReference type="RefSeq" id="WP_012850978.1">
    <property type="nucleotide sequence ID" value="NC_013510.1"/>
</dbReference>
<keyword evidence="4" id="KW-0805">Transcription regulation</keyword>
<evidence type="ECO:0000256" key="3">
    <source>
        <dbReference type="ARBA" id="ARBA00022989"/>
    </source>
</evidence>
<dbReference type="Pfam" id="PF13490">
    <property type="entry name" value="zf-HC2"/>
    <property type="match status" value="1"/>
</dbReference>
<evidence type="ECO:0000259" key="9">
    <source>
        <dbReference type="Pfam" id="PF13490"/>
    </source>
</evidence>
<evidence type="ECO:0000256" key="7">
    <source>
        <dbReference type="SAM" id="MobiDB-lite"/>
    </source>
</evidence>
<keyword evidence="6" id="KW-0804">Transcription</keyword>
<dbReference type="HOGENOM" id="CLU_056526_2_0_11"/>
<dbReference type="GO" id="GO:0006417">
    <property type="term" value="P:regulation of translation"/>
    <property type="evidence" value="ECO:0007669"/>
    <property type="project" value="TreeGrafter"/>
</dbReference>
<accession>D1A4F9</accession>
<dbReference type="STRING" id="471852.Tcur_0599"/>